<evidence type="ECO:0000259" key="1">
    <source>
        <dbReference type="SMART" id="SM00856"/>
    </source>
</evidence>
<gene>
    <name evidence="2" type="ORF">RJ641_021063</name>
</gene>
<keyword evidence="3" id="KW-1185">Reference proteome</keyword>
<evidence type="ECO:0000313" key="2">
    <source>
        <dbReference type="EMBL" id="KAK6913742.1"/>
    </source>
</evidence>
<dbReference type="Proteomes" id="UP001370490">
    <property type="component" value="Unassembled WGS sequence"/>
</dbReference>
<reference evidence="2 3" key="1">
    <citation type="submission" date="2023-12" db="EMBL/GenBank/DDBJ databases">
        <title>A high-quality genome assembly for Dillenia turbinata (Dilleniales).</title>
        <authorList>
            <person name="Chanderbali A."/>
        </authorList>
    </citation>
    <scope>NUCLEOTIDE SEQUENCE [LARGE SCALE GENOMIC DNA]</scope>
    <source>
        <strain evidence="2">LSX21</strain>
        <tissue evidence="2">Leaf</tissue>
    </source>
</reference>
<dbReference type="EMBL" id="JBAMMX010000026">
    <property type="protein sequence ID" value="KAK6913742.1"/>
    <property type="molecule type" value="Genomic_DNA"/>
</dbReference>
<organism evidence="2 3">
    <name type="scientific">Dillenia turbinata</name>
    <dbReference type="NCBI Taxonomy" id="194707"/>
    <lineage>
        <taxon>Eukaryota</taxon>
        <taxon>Viridiplantae</taxon>
        <taxon>Streptophyta</taxon>
        <taxon>Embryophyta</taxon>
        <taxon>Tracheophyta</taxon>
        <taxon>Spermatophyta</taxon>
        <taxon>Magnoliopsida</taxon>
        <taxon>eudicotyledons</taxon>
        <taxon>Gunneridae</taxon>
        <taxon>Pentapetalae</taxon>
        <taxon>Dilleniales</taxon>
        <taxon>Dilleniaceae</taxon>
        <taxon>Dillenia</taxon>
    </lineage>
</organism>
<dbReference type="InterPro" id="IPR006501">
    <property type="entry name" value="Pectinesterase_inhib_dom"/>
</dbReference>
<sequence>MAEKKKVAIIGVSSLLLVAMVVGTVVGIRGTGKSSDSTSGPVTSTSNKAVESICQPTDFKETCIEKLSAAAGNETDPQALIKAAFQVTIKEVKEAAKNSSTLKELAKDPRSTQALENCHELMEYAIDDLTASFERLGASEMSKLDDYIADIKVWLSAAITYQTTCLDGFEHTTSTAGEEMKKLLKLSGELTRNGLAIVTEFSTVLSRLNIQGLSRRLLSVDADGFPAWINPAQRRLLQANPATIKPNVVVAQDGTVDVVAREEII</sequence>
<dbReference type="InterPro" id="IPR035513">
    <property type="entry name" value="Invertase/methylesterase_inhib"/>
</dbReference>
<dbReference type="PANTHER" id="PTHR31707">
    <property type="entry name" value="PECTINESTERASE"/>
    <property type="match status" value="1"/>
</dbReference>
<name>A0AAN8YV05_9MAGN</name>
<dbReference type="GO" id="GO:0004857">
    <property type="term" value="F:enzyme inhibitor activity"/>
    <property type="evidence" value="ECO:0007669"/>
    <property type="project" value="InterPro"/>
</dbReference>
<dbReference type="AlphaFoldDB" id="A0AAN8YV05"/>
<protein>
    <submittedName>
        <fullName evidence="2">Pectinesterase inhibitor domain</fullName>
    </submittedName>
</protein>
<dbReference type="FunFam" id="1.20.140.40:FF:000001">
    <property type="entry name" value="Pectinesterase"/>
    <property type="match status" value="1"/>
</dbReference>
<dbReference type="NCBIfam" id="TIGR01614">
    <property type="entry name" value="PME_inhib"/>
    <property type="match status" value="1"/>
</dbReference>
<feature type="domain" description="Pectinesterase inhibitor" evidence="1">
    <location>
        <begin position="45"/>
        <end position="197"/>
    </location>
</feature>
<accession>A0AAN8YV05</accession>
<dbReference type="SMART" id="SM00856">
    <property type="entry name" value="PMEI"/>
    <property type="match status" value="1"/>
</dbReference>
<dbReference type="Pfam" id="PF04043">
    <property type="entry name" value="PMEI"/>
    <property type="match status" value="1"/>
</dbReference>
<evidence type="ECO:0000313" key="3">
    <source>
        <dbReference type="Proteomes" id="UP001370490"/>
    </source>
</evidence>
<dbReference type="Gene3D" id="1.20.140.40">
    <property type="entry name" value="Invertase/pectin methylesterase inhibitor family protein"/>
    <property type="match status" value="1"/>
</dbReference>
<dbReference type="CDD" id="cd15798">
    <property type="entry name" value="PMEI-like_3"/>
    <property type="match status" value="1"/>
</dbReference>
<proteinExistence type="predicted"/>
<dbReference type="SUPFAM" id="SSF101148">
    <property type="entry name" value="Plant invertase/pectin methylesterase inhibitor"/>
    <property type="match status" value="1"/>
</dbReference>
<comment type="caution">
    <text evidence="2">The sequence shown here is derived from an EMBL/GenBank/DDBJ whole genome shotgun (WGS) entry which is preliminary data.</text>
</comment>